<gene>
    <name evidence="3" type="ORF">MELLADRAFT_124016</name>
</gene>
<reference evidence="4" key="1">
    <citation type="journal article" date="2011" name="Proc. Natl. Acad. Sci. U.S.A.">
        <title>Obligate biotrophy features unraveled by the genomic analysis of rust fungi.</title>
        <authorList>
            <person name="Duplessis S."/>
            <person name="Cuomo C.A."/>
            <person name="Lin Y.-C."/>
            <person name="Aerts A."/>
            <person name="Tisserant E."/>
            <person name="Veneault-Fourrey C."/>
            <person name="Joly D.L."/>
            <person name="Hacquard S."/>
            <person name="Amselem J."/>
            <person name="Cantarel B.L."/>
            <person name="Chiu R."/>
            <person name="Coutinho P.M."/>
            <person name="Feau N."/>
            <person name="Field M."/>
            <person name="Frey P."/>
            <person name="Gelhaye E."/>
            <person name="Goldberg J."/>
            <person name="Grabherr M.G."/>
            <person name="Kodira C.D."/>
            <person name="Kohler A."/>
            <person name="Kuees U."/>
            <person name="Lindquist E.A."/>
            <person name="Lucas S.M."/>
            <person name="Mago R."/>
            <person name="Mauceli E."/>
            <person name="Morin E."/>
            <person name="Murat C."/>
            <person name="Pangilinan J.L."/>
            <person name="Park R."/>
            <person name="Pearson M."/>
            <person name="Quesneville H."/>
            <person name="Rouhier N."/>
            <person name="Sakthikumar S."/>
            <person name="Salamov A.A."/>
            <person name="Schmutz J."/>
            <person name="Selles B."/>
            <person name="Shapiro H."/>
            <person name="Tanguay P."/>
            <person name="Tuskan G.A."/>
            <person name="Henrissat B."/>
            <person name="Van de Peer Y."/>
            <person name="Rouze P."/>
            <person name="Ellis J.G."/>
            <person name="Dodds P.N."/>
            <person name="Schein J.E."/>
            <person name="Zhong S."/>
            <person name="Hamelin R.C."/>
            <person name="Grigoriev I.V."/>
            <person name="Szabo L.J."/>
            <person name="Martin F."/>
        </authorList>
    </citation>
    <scope>NUCLEOTIDE SEQUENCE [LARGE SCALE GENOMIC DNA]</scope>
    <source>
        <strain evidence="4">98AG31 / pathotype 3-4-7</strain>
    </source>
</reference>
<dbReference type="HOGENOM" id="CLU_2146429_0_0_1"/>
<organism evidence="4">
    <name type="scientific">Melampsora larici-populina (strain 98AG31 / pathotype 3-4-7)</name>
    <name type="common">Poplar leaf rust fungus</name>
    <dbReference type="NCBI Taxonomy" id="747676"/>
    <lineage>
        <taxon>Eukaryota</taxon>
        <taxon>Fungi</taxon>
        <taxon>Dikarya</taxon>
        <taxon>Basidiomycota</taxon>
        <taxon>Pucciniomycotina</taxon>
        <taxon>Pucciniomycetes</taxon>
        <taxon>Pucciniales</taxon>
        <taxon>Melampsoraceae</taxon>
        <taxon>Melampsora</taxon>
    </lineage>
</organism>
<keyword evidence="4" id="KW-1185">Reference proteome</keyword>
<accession>F4S7W5</accession>
<dbReference type="GeneID" id="18926570"/>
<feature type="signal peptide" evidence="2">
    <location>
        <begin position="1"/>
        <end position="18"/>
    </location>
</feature>
<name>F4S7W5_MELLP</name>
<dbReference type="InParanoid" id="F4S7W5"/>
<protein>
    <submittedName>
        <fullName evidence="3">Secreted protein</fullName>
    </submittedName>
</protein>
<dbReference type="Proteomes" id="UP000001072">
    <property type="component" value="Unassembled WGS sequence"/>
</dbReference>
<evidence type="ECO:0000256" key="1">
    <source>
        <dbReference type="SAM" id="MobiDB-lite"/>
    </source>
</evidence>
<evidence type="ECO:0000256" key="2">
    <source>
        <dbReference type="SAM" id="SignalP"/>
    </source>
</evidence>
<dbReference type="VEuPathDB" id="FungiDB:MELLADRAFT_124016"/>
<dbReference type="KEGG" id="mlr:MELLADRAFT_124016"/>
<evidence type="ECO:0000313" key="3">
    <source>
        <dbReference type="EMBL" id="EGF99293.1"/>
    </source>
</evidence>
<sequence>MIFPIFLIFQIIPFLVKSLPVDGIKKYSTLEDNEQMELWGSPRTTNPMKFDDLYHDGSGDDHDLEPFVDSSSSSPKTHDSEDEVWEGKHGDHHIKEEGLYEPFRHELDNDGI</sequence>
<dbReference type="EMBL" id="GL883161">
    <property type="protein sequence ID" value="EGF99293.1"/>
    <property type="molecule type" value="Genomic_DNA"/>
</dbReference>
<proteinExistence type="predicted"/>
<feature type="region of interest" description="Disordered" evidence="1">
    <location>
        <begin position="38"/>
        <end position="112"/>
    </location>
</feature>
<feature type="compositionally biased region" description="Basic and acidic residues" evidence="1">
    <location>
        <begin position="85"/>
        <end position="112"/>
    </location>
</feature>
<keyword evidence="2" id="KW-0732">Signal</keyword>
<feature type="chain" id="PRO_5003318324" evidence="2">
    <location>
        <begin position="19"/>
        <end position="112"/>
    </location>
</feature>
<dbReference type="AlphaFoldDB" id="F4S7W5"/>
<feature type="compositionally biased region" description="Basic and acidic residues" evidence="1">
    <location>
        <begin position="49"/>
        <end position="65"/>
    </location>
</feature>
<dbReference type="RefSeq" id="XP_007417474.1">
    <property type="nucleotide sequence ID" value="XM_007417412.1"/>
</dbReference>
<evidence type="ECO:0000313" key="4">
    <source>
        <dbReference type="Proteomes" id="UP000001072"/>
    </source>
</evidence>